<dbReference type="SUPFAM" id="SSF82171">
    <property type="entry name" value="DPP6 N-terminal domain-like"/>
    <property type="match status" value="1"/>
</dbReference>
<dbReference type="Gene3D" id="2.140.10.30">
    <property type="entry name" value="Dipeptidylpeptidase IV, N-terminal domain"/>
    <property type="match status" value="1"/>
</dbReference>
<gene>
    <name evidence="2" type="ORF">MGSAQ_003162</name>
</gene>
<evidence type="ECO:0000313" key="2">
    <source>
        <dbReference type="EMBL" id="KTF05342.1"/>
    </source>
</evidence>
<dbReference type="AlphaFoldDB" id="A0A1B6NQQ3"/>
<organism evidence="2">
    <name type="scientific">marine sediment metagenome</name>
    <dbReference type="NCBI Taxonomy" id="412755"/>
    <lineage>
        <taxon>unclassified sequences</taxon>
        <taxon>metagenomes</taxon>
        <taxon>ecological metagenomes</taxon>
    </lineage>
</organism>
<dbReference type="InterPro" id="IPR002469">
    <property type="entry name" value="Peptidase_S9B_N"/>
</dbReference>
<dbReference type="GO" id="GO:0006508">
    <property type="term" value="P:proteolysis"/>
    <property type="evidence" value="ECO:0007669"/>
    <property type="project" value="InterPro"/>
</dbReference>
<dbReference type="EMBL" id="AYSL01001848">
    <property type="protein sequence ID" value="KTF05342.1"/>
    <property type="molecule type" value="Genomic_DNA"/>
</dbReference>
<feature type="non-terminal residue" evidence="2">
    <location>
        <position position="1"/>
    </location>
</feature>
<dbReference type="Pfam" id="PF00930">
    <property type="entry name" value="DPPIV_N"/>
    <property type="match status" value="1"/>
</dbReference>
<sequence>VMLEAWDNKDRWIATVDLANKTLEYQHRLHDDAWVNYRFNAFDWLNDSETLYYQSEHTGYSHLYVQKPGEKPVALTSGRLC</sequence>
<protein>
    <submittedName>
        <fullName evidence="2">Peptidase S9 prolyl oligopeptidase</fullName>
    </submittedName>
</protein>
<name>A0A1B6NQQ3_9ZZZZ</name>
<reference evidence="2" key="1">
    <citation type="submission" date="2013-11" db="EMBL/GenBank/DDBJ databases">
        <title>Microbial diversity, functional groups and degradation webs in Northern and Southern Mediterranean and Red Sea marine crude oil polluted sites.</title>
        <authorList>
            <person name="Daffonchio D."/>
            <person name="Mapelli F."/>
            <person name="Ferrer M."/>
            <person name="Richter M."/>
            <person name="Cherif A."/>
            <person name="Malkawi H.I."/>
            <person name="Yakimov M.M."/>
            <person name="Abdel-Fattah Y.R."/>
            <person name="Blaghen M."/>
            <person name="Golyshin P.N."/>
            <person name="Kalogerakis N."/>
            <person name="Boon N."/>
            <person name="Magagnini M."/>
            <person name="Fava F."/>
        </authorList>
    </citation>
    <scope>NUCLEOTIDE SEQUENCE</scope>
</reference>
<feature type="domain" description="Dipeptidylpeptidase IV N-terminal" evidence="1">
    <location>
        <begin position="8"/>
        <end position="79"/>
    </location>
</feature>
<evidence type="ECO:0000259" key="1">
    <source>
        <dbReference type="Pfam" id="PF00930"/>
    </source>
</evidence>
<comment type="caution">
    <text evidence="2">The sequence shown here is derived from an EMBL/GenBank/DDBJ whole genome shotgun (WGS) entry which is preliminary data.</text>
</comment>
<proteinExistence type="predicted"/>
<accession>A0A1B6NQQ3</accession>